<evidence type="ECO:0000259" key="2">
    <source>
        <dbReference type="Pfam" id="PF08241"/>
    </source>
</evidence>
<proteinExistence type="predicted"/>
<dbReference type="PANTHER" id="PTHR43591">
    <property type="entry name" value="METHYLTRANSFERASE"/>
    <property type="match status" value="1"/>
</dbReference>
<accession>A0ABZ2KYF1</accession>
<dbReference type="Pfam" id="PF08241">
    <property type="entry name" value="Methyltransf_11"/>
    <property type="match status" value="1"/>
</dbReference>
<reference evidence="3" key="1">
    <citation type="submission" date="2021-12" db="EMBL/GenBank/DDBJ databases">
        <title>Discovery of the Pendulisporaceae a myxobacterial family with distinct sporulation behavior and unique specialized metabolism.</title>
        <authorList>
            <person name="Garcia R."/>
            <person name="Popoff A."/>
            <person name="Bader C.D."/>
            <person name="Loehr J."/>
            <person name="Walesch S."/>
            <person name="Walt C."/>
            <person name="Boldt J."/>
            <person name="Bunk B."/>
            <person name="Haeckl F.J.F.P.J."/>
            <person name="Gunesch A.P."/>
            <person name="Birkelbach J."/>
            <person name="Nuebel U."/>
            <person name="Pietschmann T."/>
            <person name="Bach T."/>
            <person name="Mueller R."/>
        </authorList>
    </citation>
    <scope>NUCLEOTIDE SEQUENCE</scope>
    <source>
        <strain evidence="3">MSr11367</strain>
    </source>
</reference>
<sequence length="265" mass="29179">MTSVISNESIPMNGAGRHHAHEQDLETKNYYDEFSQAYERYRLPNDPVGYHALVDDLEVRLVERYGKGQSILECGCGTGLLLSRFAGFASTVSGIDLSPGMLSRARDRGLTVEEGSVTKLPFEDASFDVTCAFKVLAHVPDIGRALSEMVRVTRPGGVVLAEFYNPISFRGLVKRFGPAGKISRQTKEDAVYTRFDPPWVISKIIPANARFERAYGIRIVTPAAVALKIPGVGSLLRRAEEKLADTSLAYFGGFYVAVLRRNSIT</sequence>
<evidence type="ECO:0000313" key="3">
    <source>
        <dbReference type="EMBL" id="WXB02324.1"/>
    </source>
</evidence>
<feature type="region of interest" description="Disordered" evidence="1">
    <location>
        <begin position="1"/>
        <end position="22"/>
    </location>
</feature>
<dbReference type="InterPro" id="IPR013216">
    <property type="entry name" value="Methyltransf_11"/>
</dbReference>
<keyword evidence="4" id="KW-1185">Reference proteome</keyword>
<name>A0ABZ2KYF1_9BACT</name>
<gene>
    <name evidence="3" type="ORF">LVJ94_36080</name>
</gene>
<dbReference type="Gene3D" id="3.40.50.150">
    <property type="entry name" value="Vaccinia Virus protein VP39"/>
    <property type="match status" value="1"/>
</dbReference>
<dbReference type="GO" id="GO:0032259">
    <property type="term" value="P:methylation"/>
    <property type="evidence" value="ECO:0007669"/>
    <property type="project" value="UniProtKB-KW"/>
</dbReference>
<dbReference type="EMBL" id="CP089983">
    <property type="protein sequence ID" value="WXB02324.1"/>
    <property type="molecule type" value="Genomic_DNA"/>
</dbReference>
<dbReference type="RefSeq" id="WP_394831951.1">
    <property type="nucleotide sequence ID" value="NZ_CP089929.1"/>
</dbReference>
<organism evidence="3 4">
    <name type="scientific">Pendulispora rubella</name>
    <dbReference type="NCBI Taxonomy" id="2741070"/>
    <lineage>
        <taxon>Bacteria</taxon>
        <taxon>Pseudomonadati</taxon>
        <taxon>Myxococcota</taxon>
        <taxon>Myxococcia</taxon>
        <taxon>Myxococcales</taxon>
        <taxon>Sorangiineae</taxon>
        <taxon>Pendulisporaceae</taxon>
        <taxon>Pendulispora</taxon>
    </lineage>
</organism>
<dbReference type="SUPFAM" id="SSF53335">
    <property type="entry name" value="S-adenosyl-L-methionine-dependent methyltransferases"/>
    <property type="match status" value="1"/>
</dbReference>
<dbReference type="InterPro" id="IPR029063">
    <property type="entry name" value="SAM-dependent_MTases_sf"/>
</dbReference>
<feature type="domain" description="Methyltransferase type 11" evidence="2">
    <location>
        <begin position="72"/>
        <end position="160"/>
    </location>
</feature>
<feature type="compositionally biased region" description="Polar residues" evidence="1">
    <location>
        <begin position="1"/>
        <end position="10"/>
    </location>
</feature>
<dbReference type="CDD" id="cd02440">
    <property type="entry name" value="AdoMet_MTases"/>
    <property type="match status" value="1"/>
</dbReference>
<keyword evidence="3" id="KW-0489">Methyltransferase</keyword>
<evidence type="ECO:0000256" key="1">
    <source>
        <dbReference type="SAM" id="MobiDB-lite"/>
    </source>
</evidence>
<keyword evidence="3" id="KW-0808">Transferase</keyword>
<dbReference type="GO" id="GO:0008168">
    <property type="term" value="F:methyltransferase activity"/>
    <property type="evidence" value="ECO:0007669"/>
    <property type="project" value="UniProtKB-KW"/>
</dbReference>
<evidence type="ECO:0000313" key="4">
    <source>
        <dbReference type="Proteomes" id="UP001374803"/>
    </source>
</evidence>
<dbReference type="PANTHER" id="PTHR43591:SF24">
    <property type="entry name" value="2-METHOXY-6-POLYPRENYL-1,4-BENZOQUINOL METHYLASE, MITOCHONDRIAL"/>
    <property type="match status" value="1"/>
</dbReference>
<protein>
    <submittedName>
        <fullName evidence="3">Methyltransferase domain-containing protein</fullName>
    </submittedName>
</protein>
<dbReference type="Proteomes" id="UP001374803">
    <property type="component" value="Chromosome"/>
</dbReference>